<dbReference type="EMBL" id="AQIB01142060">
    <property type="status" value="NOT_ANNOTATED_CDS"/>
    <property type="molecule type" value="Genomic_DNA"/>
</dbReference>
<dbReference type="Proteomes" id="UP000029965">
    <property type="component" value="Chromosome 20"/>
</dbReference>
<reference evidence="4 5" key="1">
    <citation type="submission" date="2014-03" db="EMBL/GenBank/DDBJ databases">
        <authorList>
            <person name="Warren W."/>
            <person name="Wilson R.K."/>
        </authorList>
    </citation>
    <scope>NUCLEOTIDE SEQUENCE</scope>
</reference>
<dbReference type="InterPro" id="IPR004875">
    <property type="entry name" value="DDE_SF_endonuclease_dom"/>
</dbReference>
<reference evidence="4" key="2">
    <citation type="submission" date="2025-08" db="UniProtKB">
        <authorList>
            <consortium name="Ensembl"/>
        </authorList>
    </citation>
    <scope>IDENTIFICATION</scope>
</reference>
<keyword evidence="1" id="KW-0238">DNA-binding</keyword>
<dbReference type="OMA" id="YREICHE"/>
<dbReference type="SMART" id="SM00674">
    <property type="entry name" value="CENPB"/>
    <property type="match status" value="1"/>
</dbReference>
<dbReference type="Pfam" id="PF03221">
    <property type="entry name" value="HTH_Tnp_Tc5"/>
    <property type="match status" value="1"/>
</dbReference>
<dbReference type="eggNOG" id="KOG3105">
    <property type="taxonomic scope" value="Eukaryota"/>
</dbReference>
<organism evidence="4 5">
    <name type="scientific">Chlorocebus sabaeus</name>
    <name type="common">Green monkey</name>
    <name type="synonym">Simia sabaea</name>
    <dbReference type="NCBI Taxonomy" id="60711"/>
    <lineage>
        <taxon>Eukaryota</taxon>
        <taxon>Metazoa</taxon>
        <taxon>Chordata</taxon>
        <taxon>Craniata</taxon>
        <taxon>Vertebrata</taxon>
        <taxon>Euteleostomi</taxon>
        <taxon>Mammalia</taxon>
        <taxon>Eutheria</taxon>
        <taxon>Euarchontoglires</taxon>
        <taxon>Primates</taxon>
        <taxon>Haplorrhini</taxon>
        <taxon>Catarrhini</taxon>
        <taxon>Cercopithecidae</taxon>
        <taxon>Cercopithecinae</taxon>
        <taxon>Chlorocebus</taxon>
    </lineage>
</organism>
<evidence type="ECO:0000259" key="3">
    <source>
        <dbReference type="SMART" id="SM00674"/>
    </source>
</evidence>
<dbReference type="InterPro" id="IPR050863">
    <property type="entry name" value="CenT-Element_Derived"/>
</dbReference>
<protein>
    <recommendedName>
        <fullName evidence="3">HTH CENPB-type domain-containing protein</fullName>
    </recommendedName>
</protein>
<evidence type="ECO:0000313" key="5">
    <source>
        <dbReference type="Proteomes" id="UP000029965"/>
    </source>
</evidence>
<evidence type="ECO:0000313" key="4">
    <source>
        <dbReference type="Ensembl" id="ENSCSAP00000017066.1"/>
    </source>
</evidence>
<dbReference type="Ensembl" id="ENSCSAT00000017591.1">
    <property type="protein sequence ID" value="ENSCSAP00000017066.1"/>
    <property type="gene ID" value="ENSCSAG00000000942.1"/>
</dbReference>
<feature type="region of interest" description="Disordered" evidence="2">
    <location>
        <begin position="1"/>
        <end position="41"/>
    </location>
</feature>
<feature type="compositionally biased region" description="Basic and acidic residues" evidence="2">
    <location>
        <begin position="26"/>
        <end position="41"/>
    </location>
</feature>
<feature type="compositionally biased region" description="Basic and acidic residues" evidence="2">
    <location>
        <begin position="1"/>
        <end position="13"/>
    </location>
</feature>
<feature type="compositionally biased region" description="Basic residues" evidence="2">
    <location>
        <begin position="535"/>
        <end position="544"/>
    </location>
</feature>
<evidence type="ECO:0000256" key="1">
    <source>
        <dbReference type="ARBA" id="ARBA00023125"/>
    </source>
</evidence>
<dbReference type="AlphaFoldDB" id="A0A0D9S877"/>
<feature type="region of interest" description="Disordered" evidence="2">
    <location>
        <begin position="516"/>
        <end position="544"/>
    </location>
</feature>
<dbReference type="PANTHER" id="PTHR19303">
    <property type="entry name" value="TRANSPOSON"/>
    <property type="match status" value="1"/>
</dbReference>
<dbReference type="InterPro" id="IPR006600">
    <property type="entry name" value="HTH_CenpB_DNA-bd_dom"/>
</dbReference>
<dbReference type="GeneTree" id="ENSGT00940000155163"/>
<dbReference type="GO" id="GO:0005634">
    <property type="term" value="C:nucleus"/>
    <property type="evidence" value="ECO:0007669"/>
    <property type="project" value="TreeGrafter"/>
</dbReference>
<dbReference type="Bgee" id="ENSCSAG00000000942">
    <property type="expression patterns" value="Expressed in blood and 4 other cell types or tissues"/>
</dbReference>
<dbReference type="GO" id="GO:0003677">
    <property type="term" value="F:DNA binding"/>
    <property type="evidence" value="ECO:0007669"/>
    <property type="project" value="UniProtKB-KW"/>
</dbReference>
<dbReference type="Pfam" id="PF03184">
    <property type="entry name" value="DDE_1"/>
    <property type="match status" value="1"/>
</dbReference>
<feature type="domain" description="HTH CENPB-type" evidence="3">
    <location>
        <begin position="57"/>
        <end position="130"/>
    </location>
</feature>
<sequence>MASKCSSERKLRESLISNQKSATMKPPEEDSSRDAESQVVNAKEKFKDIESATPVNTQMLKKNSLKMIWKIEDQTSHNIPLNQSLIQCKALTLFTSMKAERAEEAAEEKSEASRGWFMRLKERNYLCNIEVQGEAASADVEAAASSPADIAKVTDEGGHTQQIFNTDKIAFYWKKMHKSMPGFKASKNRLTLLLGANIAGDYKLKPMLIHHSKNPTALKNCAKSTLPVLYERNNTAWMTAHLFTVWFPVCFKPILETYCKKKREIPFKILLLVDNALGHPGALTEIHREILFLSANTISILRPMDQGLTLTFKSYYRNTFHKHTAARDGNSSDGSGQSKWKTFWKEVAILDAIQNIRDLREEVKIATSSRVGKKLISTLMDDSEVFKTSVEKITADVVEIPRELELEVEPKDVTEFLQSQTKLMDGSWLPVNEQRRQPPEIKSTPGEDIVNIIEMATKDLQYSINLVDKAMAGIRIGCKFERTSIVGKMLSNSITYYREICHEMLLSYFNNCHSHPKLQHHHPPSTSRQDLPPTKRLRLSRQHY</sequence>
<reference evidence="4" key="3">
    <citation type="submission" date="2025-09" db="UniProtKB">
        <authorList>
            <consortium name="Ensembl"/>
        </authorList>
    </citation>
    <scope>IDENTIFICATION</scope>
</reference>
<proteinExistence type="predicted"/>
<evidence type="ECO:0000256" key="2">
    <source>
        <dbReference type="SAM" id="MobiDB-lite"/>
    </source>
</evidence>
<dbReference type="Gene3D" id="1.10.10.60">
    <property type="entry name" value="Homeodomain-like"/>
    <property type="match status" value="1"/>
</dbReference>
<keyword evidence="5" id="KW-1185">Reference proteome</keyword>
<dbReference type="PANTHER" id="PTHR19303:SF26">
    <property type="entry name" value="TIGGER TRANSPOSABLE ELEMENT-DERIVED PROTEIN 1"/>
    <property type="match status" value="1"/>
</dbReference>
<accession>A0A0D9S877</accession>
<name>A0A0D9S877_CHLSB</name>